<name>A0ABV0WIC3_9TELE</name>
<protein>
    <recommendedName>
        <fullName evidence="3">Secreted protein</fullName>
    </recommendedName>
</protein>
<gene>
    <name evidence="1" type="ORF">XENORESO_018477</name>
</gene>
<dbReference type="Proteomes" id="UP001444071">
    <property type="component" value="Unassembled WGS sequence"/>
</dbReference>
<accession>A0ABV0WIC3</accession>
<sequence>MNIVIHLLYRFFHSGSWGSWCLSAAVYRREAGYILDRSPSIAGQHRDIQDKQPCTQTFIPKANLERPVNLTVMFLDCGRKPEYSVRTHGCTGRTCKLHHEKSSCRKTPGQELNPPPCSLDQHIYILF</sequence>
<comment type="caution">
    <text evidence="1">The sequence shown here is derived from an EMBL/GenBank/DDBJ whole genome shotgun (WGS) entry which is preliminary data.</text>
</comment>
<organism evidence="1 2">
    <name type="scientific">Xenotaenia resolanae</name>
    <dbReference type="NCBI Taxonomy" id="208358"/>
    <lineage>
        <taxon>Eukaryota</taxon>
        <taxon>Metazoa</taxon>
        <taxon>Chordata</taxon>
        <taxon>Craniata</taxon>
        <taxon>Vertebrata</taxon>
        <taxon>Euteleostomi</taxon>
        <taxon>Actinopterygii</taxon>
        <taxon>Neopterygii</taxon>
        <taxon>Teleostei</taxon>
        <taxon>Neoteleostei</taxon>
        <taxon>Acanthomorphata</taxon>
        <taxon>Ovalentaria</taxon>
        <taxon>Atherinomorphae</taxon>
        <taxon>Cyprinodontiformes</taxon>
        <taxon>Goodeidae</taxon>
        <taxon>Xenotaenia</taxon>
    </lineage>
</organism>
<evidence type="ECO:0000313" key="2">
    <source>
        <dbReference type="Proteomes" id="UP001444071"/>
    </source>
</evidence>
<proteinExistence type="predicted"/>
<evidence type="ECO:0000313" key="1">
    <source>
        <dbReference type="EMBL" id="MEQ2268910.1"/>
    </source>
</evidence>
<dbReference type="EMBL" id="JAHRIM010050703">
    <property type="protein sequence ID" value="MEQ2268910.1"/>
    <property type="molecule type" value="Genomic_DNA"/>
</dbReference>
<keyword evidence="2" id="KW-1185">Reference proteome</keyword>
<evidence type="ECO:0008006" key="3">
    <source>
        <dbReference type="Google" id="ProtNLM"/>
    </source>
</evidence>
<reference evidence="1 2" key="1">
    <citation type="submission" date="2021-06" db="EMBL/GenBank/DDBJ databases">
        <authorList>
            <person name="Palmer J.M."/>
        </authorList>
    </citation>
    <scope>NUCLEOTIDE SEQUENCE [LARGE SCALE GENOMIC DNA]</scope>
    <source>
        <strain evidence="1 2">XR_2019</strain>
        <tissue evidence="1">Muscle</tissue>
    </source>
</reference>